<dbReference type="SUPFAM" id="SSF55729">
    <property type="entry name" value="Acyl-CoA N-acyltransferases (Nat)"/>
    <property type="match status" value="1"/>
</dbReference>
<evidence type="ECO:0000313" key="2">
    <source>
        <dbReference type="EMBL" id="GMN46727.1"/>
    </source>
</evidence>
<proteinExistence type="predicted"/>
<protein>
    <recommendedName>
        <fullName evidence="1">N-acetyltransferase domain-containing protein</fullName>
    </recommendedName>
</protein>
<gene>
    <name evidence="2" type="ORF">TIFTF001_015900</name>
</gene>
<accession>A0AA88A5B9</accession>
<evidence type="ECO:0000259" key="1">
    <source>
        <dbReference type="PROSITE" id="PS51186"/>
    </source>
</evidence>
<dbReference type="EMBL" id="BTGU01000023">
    <property type="protein sequence ID" value="GMN46727.1"/>
    <property type="molecule type" value="Genomic_DNA"/>
</dbReference>
<dbReference type="InterPro" id="IPR016181">
    <property type="entry name" value="Acyl_CoA_acyltransferase"/>
</dbReference>
<keyword evidence="3" id="KW-1185">Reference proteome</keyword>
<dbReference type="PROSITE" id="PS51186">
    <property type="entry name" value="GNAT"/>
    <property type="match status" value="1"/>
</dbReference>
<feature type="domain" description="N-acetyltransferase" evidence="1">
    <location>
        <begin position="20"/>
        <end position="181"/>
    </location>
</feature>
<dbReference type="InterPro" id="IPR000182">
    <property type="entry name" value="GNAT_dom"/>
</dbReference>
<dbReference type="PANTHER" id="PTHR46067:SF27">
    <property type="entry name" value="ACYL-COA N-ACYLTRANSFERASES (NAT) SUPERFAMILY PROTEIN"/>
    <property type="match status" value="1"/>
</dbReference>
<name>A0AA88A5B9_FICCA</name>
<sequence length="187" mass="21090">MELGSNASMPAENGIDLNRISLRQFDLSDVDNFMAWACDEKVCGFCPWEPAMSKEEAMKLLQYRIFGPSWFKSICLDGKPIGDVTVTPNPRSSDRCRAEIGYALGSEHWNKGIATHVVKSVAETIFRELPELERLEAVVDVENVASQRVLEKAGFEREGVLKKFYILKGRTRDIVMYSFIPNVSNHA</sequence>
<reference evidence="2" key="1">
    <citation type="submission" date="2023-07" db="EMBL/GenBank/DDBJ databases">
        <title>draft genome sequence of fig (Ficus carica).</title>
        <authorList>
            <person name="Takahashi T."/>
            <person name="Nishimura K."/>
        </authorList>
    </citation>
    <scope>NUCLEOTIDE SEQUENCE</scope>
</reference>
<comment type="caution">
    <text evidence="2">The sequence shown here is derived from an EMBL/GenBank/DDBJ whole genome shotgun (WGS) entry which is preliminary data.</text>
</comment>
<organism evidence="2 3">
    <name type="scientific">Ficus carica</name>
    <name type="common">Common fig</name>
    <dbReference type="NCBI Taxonomy" id="3494"/>
    <lineage>
        <taxon>Eukaryota</taxon>
        <taxon>Viridiplantae</taxon>
        <taxon>Streptophyta</taxon>
        <taxon>Embryophyta</taxon>
        <taxon>Tracheophyta</taxon>
        <taxon>Spermatophyta</taxon>
        <taxon>Magnoliopsida</taxon>
        <taxon>eudicotyledons</taxon>
        <taxon>Gunneridae</taxon>
        <taxon>Pentapetalae</taxon>
        <taxon>rosids</taxon>
        <taxon>fabids</taxon>
        <taxon>Rosales</taxon>
        <taxon>Moraceae</taxon>
        <taxon>Ficeae</taxon>
        <taxon>Ficus</taxon>
    </lineage>
</organism>
<dbReference type="Gene3D" id="3.40.630.30">
    <property type="match status" value="1"/>
</dbReference>
<dbReference type="GO" id="GO:0016747">
    <property type="term" value="F:acyltransferase activity, transferring groups other than amino-acyl groups"/>
    <property type="evidence" value="ECO:0007669"/>
    <property type="project" value="InterPro"/>
</dbReference>
<dbReference type="AlphaFoldDB" id="A0AA88A5B9"/>
<evidence type="ECO:0000313" key="3">
    <source>
        <dbReference type="Proteomes" id="UP001187192"/>
    </source>
</evidence>
<dbReference type="Proteomes" id="UP001187192">
    <property type="component" value="Unassembled WGS sequence"/>
</dbReference>
<dbReference type="Pfam" id="PF13302">
    <property type="entry name" value="Acetyltransf_3"/>
    <property type="match status" value="1"/>
</dbReference>
<dbReference type="PANTHER" id="PTHR46067">
    <property type="entry name" value="ACYL-COA N-ACYLTRANSFERASES (NAT) SUPERFAMILY PROTEIN"/>
    <property type="match status" value="1"/>
</dbReference>